<feature type="transmembrane region" description="Helical" evidence="1">
    <location>
        <begin position="55"/>
        <end position="73"/>
    </location>
</feature>
<keyword evidence="1" id="KW-1133">Transmembrane helix</keyword>
<sequence>MNKQETRVRGFLIRSLNLSDRKSKIQKLQQARREFKNKSGKKTSKFISRARQRKAWNLEAIALYLNFSISFWIELKKYYWLQ</sequence>
<keyword evidence="3" id="KW-1185">Reference proteome</keyword>
<name>A0A1U7HHN3_9CYAN</name>
<gene>
    <name evidence="2" type="ORF">NIES593_11395</name>
</gene>
<keyword evidence="1" id="KW-0812">Transmembrane</keyword>
<dbReference type="EMBL" id="MRCB01000011">
    <property type="protein sequence ID" value="OKH23055.1"/>
    <property type="molecule type" value="Genomic_DNA"/>
</dbReference>
<organism evidence="2 3">
    <name type="scientific">Hydrococcus rivularis NIES-593</name>
    <dbReference type="NCBI Taxonomy" id="1921803"/>
    <lineage>
        <taxon>Bacteria</taxon>
        <taxon>Bacillati</taxon>
        <taxon>Cyanobacteriota</taxon>
        <taxon>Cyanophyceae</taxon>
        <taxon>Pleurocapsales</taxon>
        <taxon>Hydrococcaceae</taxon>
        <taxon>Hydrococcus</taxon>
    </lineage>
</organism>
<accession>A0A1U7HHN3</accession>
<evidence type="ECO:0000313" key="3">
    <source>
        <dbReference type="Proteomes" id="UP000186868"/>
    </source>
</evidence>
<evidence type="ECO:0000256" key="1">
    <source>
        <dbReference type="SAM" id="Phobius"/>
    </source>
</evidence>
<reference evidence="2 3" key="1">
    <citation type="submission" date="2016-11" db="EMBL/GenBank/DDBJ databases">
        <title>Draft Genome Sequences of Nine Cyanobacterial Strains from Diverse Habitats.</title>
        <authorList>
            <person name="Zhu T."/>
            <person name="Hou S."/>
            <person name="Lu X."/>
            <person name="Hess W.R."/>
        </authorList>
    </citation>
    <scope>NUCLEOTIDE SEQUENCE [LARGE SCALE GENOMIC DNA]</scope>
    <source>
        <strain evidence="2 3">NIES-593</strain>
    </source>
</reference>
<dbReference type="AlphaFoldDB" id="A0A1U7HHN3"/>
<evidence type="ECO:0000313" key="2">
    <source>
        <dbReference type="EMBL" id="OKH23055.1"/>
    </source>
</evidence>
<proteinExistence type="predicted"/>
<comment type="caution">
    <text evidence="2">The sequence shown here is derived from an EMBL/GenBank/DDBJ whole genome shotgun (WGS) entry which is preliminary data.</text>
</comment>
<keyword evidence="1" id="KW-0472">Membrane</keyword>
<dbReference type="Proteomes" id="UP000186868">
    <property type="component" value="Unassembled WGS sequence"/>
</dbReference>
<protein>
    <submittedName>
        <fullName evidence="2">Uncharacterized protein</fullName>
    </submittedName>
</protein>